<dbReference type="AlphaFoldDB" id="A0A2Z3HM93"/>
<accession>A0A2Z3HM93</accession>
<reference evidence="3" key="1">
    <citation type="submission" date="2018-05" db="EMBL/GenBank/DDBJ databases">
        <title>Genome sequencing of Phenylobacterium sp. HYN0004.</title>
        <authorList>
            <person name="Yi H."/>
            <person name="Baek C."/>
        </authorList>
    </citation>
    <scope>NUCLEOTIDE SEQUENCE [LARGE SCALE GENOMIC DNA]</scope>
    <source>
        <strain evidence="3">HYN0004</strain>
    </source>
</reference>
<dbReference type="SUPFAM" id="SSF51695">
    <property type="entry name" value="PLC-like phosphodiesterases"/>
    <property type="match status" value="1"/>
</dbReference>
<dbReference type="EMBL" id="CP029479">
    <property type="protein sequence ID" value="AWM76817.1"/>
    <property type="molecule type" value="Genomic_DNA"/>
</dbReference>
<dbReference type="Proteomes" id="UP000247763">
    <property type="component" value="Chromosome"/>
</dbReference>
<proteinExistence type="predicted"/>
<dbReference type="CDD" id="cd08589">
    <property type="entry name" value="PI-PLCc_SaPLC1_like"/>
    <property type="match status" value="1"/>
</dbReference>
<dbReference type="PROSITE" id="PS50007">
    <property type="entry name" value="PIPLC_X_DOMAIN"/>
    <property type="match status" value="1"/>
</dbReference>
<feature type="region of interest" description="Disordered" evidence="1">
    <location>
        <begin position="343"/>
        <end position="364"/>
    </location>
</feature>
<keyword evidence="3" id="KW-1185">Reference proteome</keyword>
<evidence type="ECO:0000313" key="3">
    <source>
        <dbReference type="Proteomes" id="UP000247763"/>
    </source>
</evidence>
<protein>
    <recommendedName>
        <fullName evidence="4">Calcium-dependent phosphoinositide phospholipase C</fullName>
    </recommendedName>
</protein>
<dbReference type="Gene3D" id="3.20.20.190">
    <property type="entry name" value="Phosphatidylinositol (PI) phosphodiesterase"/>
    <property type="match status" value="1"/>
</dbReference>
<dbReference type="KEGG" id="phb:HYN04_02990"/>
<dbReference type="Pfam" id="PF16670">
    <property type="entry name" value="PI-PLC-C1"/>
    <property type="match status" value="1"/>
</dbReference>
<gene>
    <name evidence="2" type="ORF">HYN04_02990</name>
</gene>
<evidence type="ECO:0000256" key="1">
    <source>
        <dbReference type="SAM" id="MobiDB-lite"/>
    </source>
</evidence>
<organism evidence="2 3">
    <name type="scientific">Phenylobacterium parvum</name>
    <dbReference type="NCBI Taxonomy" id="2201350"/>
    <lineage>
        <taxon>Bacteria</taxon>
        <taxon>Pseudomonadati</taxon>
        <taxon>Pseudomonadota</taxon>
        <taxon>Alphaproteobacteria</taxon>
        <taxon>Caulobacterales</taxon>
        <taxon>Caulobacteraceae</taxon>
        <taxon>Phenylobacterium</taxon>
    </lineage>
</organism>
<name>A0A2Z3HM93_9CAUL</name>
<dbReference type="InterPro" id="IPR017946">
    <property type="entry name" value="PLC-like_Pdiesterase_TIM-brl"/>
</dbReference>
<dbReference type="GO" id="GO:0006629">
    <property type="term" value="P:lipid metabolic process"/>
    <property type="evidence" value="ECO:0007669"/>
    <property type="project" value="InterPro"/>
</dbReference>
<sequence>MITALLAAALSISAGCDLERPSGAPGCTRAEVDALPMTAMQVVGTHNSYKQAIAPAEMKLLRAMSPRTADSLDYSHPALTEQLAAGARQLELDLVRDPEGGRWTRPLGLRMAGGGDYDAGPMAQPGLKVMHVPDIDYRSVCPTFRACLEEVRTWSARHPDHLPILIMMNLKDEQISVPGATRLLPFDAAGMDEVDEEVRAVFGDGRLITPDGIRGERPTLAAAVQAGGWPSLRAARGKVFFAIDEGAAKVALYSRGRPSLEGRAAFVNTDRLDAPYAAYITLNDPGKDAARIAEARRQGMIVRTRADADTAEARTGETGRREAAFASGASYVSTDYMKPDLRHGDYQVDLPGGGVGRRSPDVRP</sequence>
<evidence type="ECO:0008006" key="4">
    <source>
        <dbReference type="Google" id="ProtNLM"/>
    </source>
</evidence>
<dbReference type="GO" id="GO:0008081">
    <property type="term" value="F:phosphoric diester hydrolase activity"/>
    <property type="evidence" value="ECO:0007669"/>
    <property type="project" value="InterPro"/>
</dbReference>
<dbReference type="OrthoDB" id="195526at2"/>
<evidence type="ECO:0000313" key="2">
    <source>
        <dbReference type="EMBL" id="AWM76817.1"/>
    </source>
</evidence>
<dbReference type="RefSeq" id="WP_110449386.1">
    <property type="nucleotide sequence ID" value="NZ_CP029479.1"/>
</dbReference>
<dbReference type="InterPro" id="IPR032075">
    <property type="entry name" value="PI-PLC-C1"/>
</dbReference>